<dbReference type="InParanoid" id="A0A0C2SBA5"/>
<evidence type="ECO:0000256" key="2">
    <source>
        <dbReference type="SAM" id="MobiDB-lite"/>
    </source>
</evidence>
<proteinExistence type="predicted"/>
<dbReference type="InterPro" id="IPR011010">
    <property type="entry name" value="DNA_brk_join_enz"/>
</dbReference>
<keyword evidence="4" id="KW-1185">Reference proteome</keyword>
<accession>A0A0C2SBA5</accession>
<dbReference type="AlphaFoldDB" id="A0A0C2SBA5"/>
<dbReference type="GO" id="GO:0006310">
    <property type="term" value="P:DNA recombination"/>
    <property type="evidence" value="ECO:0007669"/>
    <property type="project" value="UniProtKB-KW"/>
</dbReference>
<protein>
    <submittedName>
        <fullName evidence="3">Uncharacterized protein</fullName>
    </submittedName>
</protein>
<gene>
    <name evidence="3" type="ORF">M378DRAFT_1064606</name>
</gene>
<dbReference type="SUPFAM" id="SSF56349">
    <property type="entry name" value="DNA breaking-rejoining enzymes"/>
    <property type="match status" value="1"/>
</dbReference>
<evidence type="ECO:0000256" key="1">
    <source>
        <dbReference type="ARBA" id="ARBA00023172"/>
    </source>
</evidence>
<dbReference type="InterPro" id="IPR013762">
    <property type="entry name" value="Integrase-like_cat_sf"/>
</dbReference>
<feature type="region of interest" description="Disordered" evidence="2">
    <location>
        <begin position="432"/>
        <end position="454"/>
    </location>
</feature>
<evidence type="ECO:0000313" key="3">
    <source>
        <dbReference type="EMBL" id="KIL60105.1"/>
    </source>
</evidence>
<dbReference type="GO" id="GO:0015074">
    <property type="term" value="P:DNA integration"/>
    <property type="evidence" value="ECO:0007669"/>
    <property type="project" value="InterPro"/>
</dbReference>
<dbReference type="OrthoDB" id="2976553at2759"/>
<dbReference type="GO" id="GO:0003677">
    <property type="term" value="F:DNA binding"/>
    <property type="evidence" value="ECO:0007669"/>
    <property type="project" value="InterPro"/>
</dbReference>
<sequence>MKSKPRACRQKKKLLEAAATIATLQELSEQSRLQYGKAARTRTAYTSYVRRGKEFLAQLVAARRVSYEKDEIDTGLLEKAFEKPPNKYSTKALEFFLVEKCIREGCSRSTAEGIQAAFADYWDHMDGDNFSGEFRGFDEDRGRAIGCPARSNAILSIMSVIKNKNGIKGAHTVRNHAEAMTLTVLSRIVAWSEVEVPLPTVGDLASADLPARLSHHERAEIRAIAMSQVSTRPDVILHFLMRAFMASGFTLWTRFFELCRLQGGDLEMNCVSDDCLLYFKVTLVNRKGWQHDPDGDLHSQTYEIYHQPEYAMDMHTHLLRWIRLYECLLGRKLSTSDYVFPYLAPNGIPHPDRETQYDTMQGYIDRFTAGAGLTTRYTTHCFRRGGAQYRFMNAPCRWSLARIRWWGGWAKGEHTDTLTRYLVDSMQSFESNHGDALHPAQRGRPEGRGPLNDGAMKPSELLLSSSAKFHAEMSANMKDIKDALTLITTRPHTGHTHACPSLPISEPRPFAIFPQAVAPVASKSDPFFSQPQSTLPNNNMTHRSTPPSGAVLPPSAPPALRIDDLKRGTDAWRQAVYQWEVAAADGIPPLKSWKTEWFTGGMEPLFAAKRGQRKTIAEELDR</sequence>
<evidence type="ECO:0000313" key="4">
    <source>
        <dbReference type="Proteomes" id="UP000054549"/>
    </source>
</evidence>
<name>A0A0C2SBA5_AMAMK</name>
<keyword evidence="1" id="KW-0233">DNA recombination</keyword>
<dbReference type="EMBL" id="KN818304">
    <property type="protein sequence ID" value="KIL60105.1"/>
    <property type="molecule type" value="Genomic_DNA"/>
</dbReference>
<dbReference type="STRING" id="946122.A0A0C2SBA5"/>
<organism evidence="3 4">
    <name type="scientific">Amanita muscaria (strain Koide BX008)</name>
    <dbReference type="NCBI Taxonomy" id="946122"/>
    <lineage>
        <taxon>Eukaryota</taxon>
        <taxon>Fungi</taxon>
        <taxon>Dikarya</taxon>
        <taxon>Basidiomycota</taxon>
        <taxon>Agaricomycotina</taxon>
        <taxon>Agaricomycetes</taxon>
        <taxon>Agaricomycetidae</taxon>
        <taxon>Agaricales</taxon>
        <taxon>Pluteineae</taxon>
        <taxon>Amanitaceae</taxon>
        <taxon>Amanita</taxon>
    </lineage>
</organism>
<dbReference type="Gene3D" id="1.10.443.10">
    <property type="entry name" value="Intergrase catalytic core"/>
    <property type="match status" value="1"/>
</dbReference>
<dbReference type="HOGENOM" id="CLU_013901_1_1_1"/>
<reference evidence="3 4" key="1">
    <citation type="submission" date="2014-04" db="EMBL/GenBank/DDBJ databases">
        <title>Evolutionary Origins and Diversification of the Mycorrhizal Mutualists.</title>
        <authorList>
            <consortium name="DOE Joint Genome Institute"/>
            <consortium name="Mycorrhizal Genomics Consortium"/>
            <person name="Kohler A."/>
            <person name="Kuo A."/>
            <person name="Nagy L.G."/>
            <person name="Floudas D."/>
            <person name="Copeland A."/>
            <person name="Barry K.W."/>
            <person name="Cichocki N."/>
            <person name="Veneault-Fourrey C."/>
            <person name="LaButti K."/>
            <person name="Lindquist E.A."/>
            <person name="Lipzen A."/>
            <person name="Lundell T."/>
            <person name="Morin E."/>
            <person name="Murat C."/>
            <person name="Riley R."/>
            <person name="Ohm R."/>
            <person name="Sun H."/>
            <person name="Tunlid A."/>
            <person name="Henrissat B."/>
            <person name="Grigoriev I.V."/>
            <person name="Hibbett D.S."/>
            <person name="Martin F."/>
        </authorList>
    </citation>
    <scope>NUCLEOTIDE SEQUENCE [LARGE SCALE GENOMIC DNA]</scope>
    <source>
        <strain evidence="3 4">Koide BX008</strain>
    </source>
</reference>
<dbReference type="Proteomes" id="UP000054549">
    <property type="component" value="Unassembled WGS sequence"/>
</dbReference>